<organism evidence="1">
    <name type="scientific">Grammatophora oceanica</name>
    <dbReference type="NCBI Taxonomy" id="210454"/>
    <lineage>
        <taxon>Eukaryota</taxon>
        <taxon>Sar</taxon>
        <taxon>Stramenopiles</taxon>
        <taxon>Ochrophyta</taxon>
        <taxon>Bacillariophyta</taxon>
        <taxon>Fragilariophyceae</taxon>
        <taxon>Fragilariophycidae</taxon>
        <taxon>Rhabdonematales</taxon>
        <taxon>Grammatophoraceae</taxon>
        <taxon>Grammatophora</taxon>
    </lineage>
</organism>
<dbReference type="AlphaFoldDB" id="A0A7S1Y5Y0"/>
<reference evidence="1" key="1">
    <citation type="submission" date="2021-01" db="EMBL/GenBank/DDBJ databases">
        <authorList>
            <person name="Corre E."/>
            <person name="Pelletier E."/>
            <person name="Niang G."/>
            <person name="Scheremetjew M."/>
            <person name="Finn R."/>
            <person name="Kale V."/>
            <person name="Holt S."/>
            <person name="Cochrane G."/>
            <person name="Meng A."/>
            <person name="Brown T."/>
            <person name="Cohen L."/>
        </authorList>
    </citation>
    <scope>NUCLEOTIDE SEQUENCE</scope>
    <source>
        <strain evidence="1">CCMP 410</strain>
    </source>
</reference>
<evidence type="ECO:0000313" key="1">
    <source>
        <dbReference type="EMBL" id="CAD9279491.1"/>
    </source>
</evidence>
<gene>
    <name evidence="1" type="ORF">GOCE00092_LOCUS8400</name>
</gene>
<accession>A0A7S1Y5Y0</accession>
<protein>
    <submittedName>
        <fullName evidence="1">Uncharacterized protein</fullName>
    </submittedName>
</protein>
<proteinExistence type="predicted"/>
<name>A0A7S1Y5Y0_9STRA</name>
<sequence>MSRSFMEDFVSKKDCLDSVISFLSYVDCLRLGSTCLQLLIDIQRSLRARRIRFVRLYETRVFKCGYSSAPVDENDSVGSNISTWRLPTVKTQVETLYHALPTEYPMKNLVQELCCAIEEIEIDEKNEDETGKAKVGGDPNDNCTFNQNFSLLETYSRAHRLHTTILNSVMSSTPPSRSRDGPFDLTQYVGDVLCVFCLLQSRDSRVIDKIGPDMSDWFRVLDHQHHCDYQVWLYNHVLFLQACPFPVARLERLGLSSMYVLLPSAALSSSSSSSALSQLRWSSHRIFYYRAEETDRRKAIRVTYNDFGRLGPTFRGRDHILSQRMSISNLQNSCEAWRFWMTDDSSSHGEYAEKWARLLGMDDSTDHVSSILRMHDESRRNRPMTVQPPQIRFVEETTLVGEV</sequence>
<dbReference type="EMBL" id="HBGK01016710">
    <property type="protein sequence ID" value="CAD9279491.1"/>
    <property type="molecule type" value="Transcribed_RNA"/>
</dbReference>